<proteinExistence type="predicted"/>
<evidence type="ECO:0000313" key="2">
    <source>
        <dbReference type="Proteomes" id="UP001156836"/>
    </source>
</evidence>
<protein>
    <submittedName>
        <fullName evidence="1">Uncharacterized protein</fullName>
    </submittedName>
</protein>
<sequence length="60" mass="6250">MRLDYAMPASTITRFTLPPPPAMHLCSAKGGGGGTAMSAPDTRNRAIAIRWVGDDGNGYG</sequence>
<accession>A0ABQ6BV73</accession>
<dbReference type="Proteomes" id="UP001156836">
    <property type="component" value="Unassembled WGS sequence"/>
</dbReference>
<reference evidence="2" key="1">
    <citation type="journal article" date="2019" name="Int. J. Syst. Evol. Microbiol.">
        <title>The Global Catalogue of Microorganisms (GCM) 10K type strain sequencing project: providing services to taxonomists for standard genome sequencing and annotation.</title>
        <authorList>
            <consortium name="The Broad Institute Genomics Platform"/>
            <consortium name="The Broad Institute Genome Sequencing Center for Infectious Disease"/>
            <person name="Wu L."/>
            <person name="Ma J."/>
        </authorList>
    </citation>
    <scope>NUCLEOTIDE SEQUENCE [LARGE SCALE GENOMIC DNA]</scope>
    <source>
        <strain evidence="2">NBRC 104970</strain>
    </source>
</reference>
<dbReference type="EMBL" id="BSOZ01000055">
    <property type="protein sequence ID" value="GLS05608.1"/>
    <property type="molecule type" value="Genomic_DNA"/>
</dbReference>
<keyword evidence="2" id="KW-1185">Reference proteome</keyword>
<evidence type="ECO:0000313" key="1">
    <source>
        <dbReference type="EMBL" id="GLS05608.1"/>
    </source>
</evidence>
<organism evidence="1 2">
    <name type="scientific">Chitiniphilus shinanonensis</name>
    <dbReference type="NCBI Taxonomy" id="553088"/>
    <lineage>
        <taxon>Bacteria</taxon>
        <taxon>Pseudomonadati</taxon>
        <taxon>Pseudomonadota</taxon>
        <taxon>Betaproteobacteria</taxon>
        <taxon>Neisseriales</taxon>
        <taxon>Chitinibacteraceae</taxon>
        <taxon>Chitiniphilus</taxon>
    </lineage>
</organism>
<comment type="caution">
    <text evidence="1">The sequence shown here is derived from an EMBL/GenBank/DDBJ whole genome shotgun (WGS) entry which is preliminary data.</text>
</comment>
<name>A0ABQ6BV73_9NEIS</name>
<gene>
    <name evidence="1" type="ORF">GCM10007860_27650</name>
</gene>